<name>A0ACC1WWG9_MELAZ</name>
<evidence type="ECO:0000313" key="2">
    <source>
        <dbReference type="Proteomes" id="UP001164539"/>
    </source>
</evidence>
<organism evidence="1 2">
    <name type="scientific">Melia azedarach</name>
    <name type="common">Chinaberry tree</name>
    <dbReference type="NCBI Taxonomy" id="155640"/>
    <lineage>
        <taxon>Eukaryota</taxon>
        <taxon>Viridiplantae</taxon>
        <taxon>Streptophyta</taxon>
        <taxon>Embryophyta</taxon>
        <taxon>Tracheophyta</taxon>
        <taxon>Spermatophyta</taxon>
        <taxon>Magnoliopsida</taxon>
        <taxon>eudicotyledons</taxon>
        <taxon>Gunneridae</taxon>
        <taxon>Pentapetalae</taxon>
        <taxon>rosids</taxon>
        <taxon>malvids</taxon>
        <taxon>Sapindales</taxon>
        <taxon>Meliaceae</taxon>
        <taxon>Melia</taxon>
    </lineage>
</organism>
<keyword evidence="1" id="KW-0675">Receptor</keyword>
<dbReference type="EMBL" id="CM051406">
    <property type="protein sequence ID" value="KAJ4703274.1"/>
    <property type="molecule type" value="Genomic_DNA"/>
</dbReference>
<keyword evidence="1" id="KW-0418">Kinase</keyword>
<keyword evidence="2" id="KW-1185">Reference proteome</keyword>
<gene>
    <name evidence="1" type="ORF">OWV82_023202</name>
</gene>
<comment type="caution">
    <text evidence="1">The sequence shown here is derived from an EMBL/GenBank/DDBJ whole genome shotgun (WGS) entry which is preliminary data.</text>
</comment>
<reference evidence="1 2" key="1">
    <citation type="journal article" date="2023" name="Science">
        <title>Complex scaffold remodeling in plant triterpene biosynthesis.</title>
        <authorList>
            <person name="De La Pena R."/>
            <person name="Hodgson H."/>
            <person name="Liu J.C."/>
            <person name="Stephenson M.J."/>
            <person name="Martin A.C."/>
            <person name="Owen C."/>
            <person name="Harkess A."/>
            <person name="Leebens-Mack J."/>
            <person name="Jimenez L.E."/>
            <person name="Osbourn A."/>
            <person name="Sattely E.S."/>
        </authorList>
    </citation>
    <scope>NUCLEOTIDE SEQUENCE [LARGE SCALE GENOMIC DNA]</scope>
    <source>
        <strain evidence="2">cv. JPN11</strain>
        <tissue evidence="1">Leaf</tissue>
    </source>
</reference>
<evidence type="ECO:0000313" key="1">
    <source>
        <dbReference type="EMBL" id="KAJ4703274.1"/>
    </source>
</evidence>
<accession>A0ACC1WWG9</accession>
<protein>
    <submittedName>
        <fullName evidence="1">Cysteine rich receptor like kinase</fullName>
    </submittedName>
</protein>
<sequence length="667" mass="74067">MFLQQIPGACLVLITIFATICSINCQPTYNRHVCLGPGNDTAPADYISNLNSLLDSLSSKATSDSFYNDSSNGIYSLYLCRGDVSTSTCQICVSNATQELRRRCPSDKRAIIWYDECMLRYSNLSFFGREQVSPYLLMWNVQNNTTPDEQNYGALSLIYSLIESAPYTDKMFGTKDGIVANGVQRGYALVQCTRDINSDSCHSCLRTLTDEIQKCCQGRRGWRILSPSCNLRYEEYQFYQQSSAPPPSVPTADDGGKGGKNTTVIVAVTVSSLAAVAVALLGVWYYLSCCRRRRRKGEGKSQEILLGNFKGSNRPVLEEHIHVAGDQHSGEMHYFSLNNILAATNNFSDANKLGEGGFGPVYKGKLSNGKEIAVKRLSLRSRQGLEEFRNEVILIIKLQHKNLVRLLGYCLEEDEKLLVYEYMANTSLDAFLFDPLKSKELDWDKRANITIGTARGLLYLHEDSRLKIIHRDMKASNVLLDDEMNPKISDFGTARIFGGNQLEANTERVVGTYGYMAPEYALEGLFSIKSDVYSFGILMLEIISGKRNRGVYHSECGQSLLTYAWRLWNEGKGTELIDPNIVETCPVNEALRWIHVALLCVQDDPAHRPTMSLVVLMLGSKAVNLPQPSIAPYAGRFATMSDLSTTSTFGMGTGSLASDQTTASISS</sequence>
<keyword evidence="1" id="KW-0808">Transferase</keyword>
<proteinExistence type="predicted"/>
<dbReference type="Proteomes" id="UP001164539">
    <property type="component" value="Chromosome 13"/>
</dbReference>